<reference evidence="4 5" key="2">
    <citation type="journal article" date="2010" name="Stand. Genomic Sci.">
        <title>Complete genome sequence of Desulfohalobium retbaense type strain (HR(100)).</title>
        <authorList>
            <person name="Spring S."/>
            <person name="Nolan M."/>
            <person name="Lapidus A."/>
            <person name="Glavina Del Rio T."/>
            <person name="Copeland A."/>
            <person name="Tice H."/>
            <person name="Cheng J.F."/>
            <person name="Lucas S."/>
            <person name="Land M."/>
            <person name="Chen F."/>
            <person name="Bruce D."/>
            <person name="Goodwin L."/>
            <person name="Pitluck S."/>
            <person name="Ivanova N."/>
            <person name="Mavromatis K."/>
            <person name="Mikhailova N."/>
            <person name="Pati A."/>
            <person name="Chen A."/>
            <person name="Palaniappan K."/>
            <person name="Hauser L."/>
            <person name="Chang Y.J."/>
            <person name="Jeffries C.D."/>
            <person name="Munk C."/>
            <person name="Kiss H."/>
            <person name="Chain P."/>
            <person name="Han C."/>
            <person name="Brettin T."/>
            <person name="Detter J.C."/>
            <person name="Schuler E."/>
            <person name="Goker M."/>
            <person name="Rohde M."/>
            <person name="Bristow J."/>
            <person name="Eisen J.A."/>
            <person name="Markowitz V."/>
            <person name="Hugenholtz P."/>
            <person name="Kyrpides N.C."/>
            <person name="Klenk H.P."/>
        </authorList>
    </citation>
    <scope>NUCLEOTIDE SEQUENCE [LARGE SCALE GENOMIC DNA]</scope>
    <source>
        <strain evidence="5">ATCC 49802 / DSM 20745 / S 6022</strain>
    </source>
</reference>
<dbReference type="InterPro" id="IPR027417">
    <property type="entry name" value="P-loop_NTPase"/>
</dbReference>
<dbReference type="SMART" id="SM00382">
    <property type="entry name" value="AAA"/>
    <property type="match status" value="2"/>
</dbReference>
<dbReference type="FunFam" id="3.40.50.300:FF:000011">
    <property type="entry name" value="Putative ABC transporter ATP-binding component"/>
    <property type="match status" value="1"/>
</dbReference>
<dbReference type="Pfam" id="PF00005">
    <property type="entry name" value="ABC_tran"/>
    <property type="match status" value="2"/>
</dbReference>
<dbReference type="InterPro" id="IPR003593">
    <property type="entry name" value="AAA+_ATPase"/>
</dbReference>
<evidence type="ECO:0000259" key="3">
    <source>
        <dbReference type="PROSITE" id="PS50893"/>
    </source>
</evidence>
<dbReference type="RefSeq" id="WP_012871972.1">
    <property type="nucleotide sequence ID" value="NC_013523.1"/>
</dbReference>
<keyword evidence="1" id="KW-0547">Nucleotide-binding</keyword>
<dbReference type="EMBL" id="CP001823">
    <property type="protein sequence ID" value="ACZ38925.1"/>
    <property type="molecule type" value="Genomic_DNA"/>
</dbReference>
<dbReference type="Pfam" id="PF12848">
    <property type="entry name" value="ABC_tran_Xtn"/>
    <property type="match status" value="1"/>
</dbReference>
<dbReference type="eggNOG" id="COG0488">
    <property type="taxonomic scope" value="Bacteria"/>
</dbReference>
<evidence type="ECO:0000313" key="5">
    <source>
        <dbReference type="Proteomes" id="UP000002027"/>
    </source>
</evidence>
<dbReference type="AlphaFoldDB" id="D1C3V8"/>
<gene>
    <name evidence="4" type="ordered locus">Sthe_1490</name>
</gene>
<dbReference type="SUPFAM" id="SSF52540">
    <property type="entry name" value="P-loop containing nucleoside triphosphate hydrolases"/>
    <property type="match status" value="2"/>
</dbReference>
<reference evidence="5" key="1">
    <citation type="submission" date="2009-11" db="EMBL/GenBank/DDBJ databases">
        <title>The complete chromosome 1 of Sphaerobacter thermophilus DSM 20745.</title>
        <authorList>
            <person name="Lucas S."/>
            <person name="Copeland A."/>
            <person name="Lapidus A."/>
            <person name="Glavina del Rio T."/>
            <person name="Dalin E."/>
            <person name="Tice H."/>
            <person name="Bruce D."/>
            <person name="Goodwin L."/>
            <person name="Pitluck S."/>
            <person name="Kyrpides N."/>
            <person name="Mavromatis K."/>
            <person name="Ivanova N."/>
            <person name="Mikhailova N."/>
            <person name="LaButti K.M."/>
            <person name="Clum A."/>
            <person name="Sun H.I."/>
            <person name="Brettin T."/>
            <person name="Detter J.C."/>
            <person name="Han C."/>
            <person name="Larimer F."/>
            <person name="Land M."/>
            <person name="Hauser L."/>
            <person name="Markowitz V."/>
            <person name="Cheng J.F."/>
            <person name="Hugenholtz P."/>
            <person name="Woyke T."/>
            <person name="Wu D."/>
            <person name="Steenblock K."/>
            <person name="Schneider S."/>
            <person name="Pukall R."/>
            <person name="Goeker M."/>
            <person name="Klenk H.P."/>
            <person name="Eisen J.A."/>
        </authorList>
    </citation>
    <scope>NUCLEOTIDE SEQUENCE [LARGE SCALE GENOMIC DNA]</scope>
    <source>
        <strain evidence="5">ATCC 49802 / DSM 20745 / S 6022</strain>
    </source>
</reference>
<dbReference type="OrthoDB" id="9801441at2"/>
<protein>
    <submittedName>
        <fullName evidence="4">ABC transporter related protein</fullName>
    </submittedName>
</protein>
<evidence type="ECO:0000256" key="1">
    <source>
        <dbReference type="ARBA" id="ARBA00022741"/>
    </source>
</evidence>
<sequence length="553" mass="60646">MLHVKHLSKSYGSQVILDDVSFVVNTGERVGLIGPNGAGKTTLLRCIVGEETPDRGEVVRSPRDAEIGYLPQALRETEAWTIADAVAAVQREWVEAERALAEAGARLAEDASDGALEAYDAALARFEALGGYDREQRAAAILDGLGLGTVDHQRPVASLSGGQKTRLGVALLLLREPDMLVLDEPTNHLDVEALVWLEGFLTSFPGAVLIVSHDREFLDRTVERILFLDPETHQVRSYPGNYTAFAEARRQEAEQQREAWVRQQEYINRVRSDVGRLKGEARAIERSTTPRQPGVRVLARKKAALAKAREKKLERFLESEERVEKPRPRWGLKLDFGEAPPGGRAVLSLEDVAFGYPGQAPLFEGVSFDVQHGDRIAVVGPNGSGKTTLLRLIEGTLSPTAGTVRLGSTVRLGVLAQEQETLDPERTVLETALRERAMSETEARSFLHYFLFSGDAALRPVGQCSLGERARLQLALLVLRGCTVLLLDEPLNHLDIEGREHFAAALDAFGGTVIAVVHDRAFLRSFGGRIVALERGTARVYPGYEEYLRSGAG</sequence>
<evidence type="ECO:0000313" key="4">
    <source>
        <dbReference type="EMBL" id="ACZ38925.1"/>
    </source>
</evidence>
<feature type="domain" description="ABC transporter" evidence="3">
    <location>
        <begin position="2"/>
        <end position="255"/>
    </location>
</feature>
<feature type="domain" description="ABC transporter" evidence="3">
    <location>
        <begin position="347"/>
        <end position="553"/>
    </location>
</feature>
<dbReference type="HOGENOM" id="CLU_000604_36_0_0"/>
<dbReference type="STRING" id="479434.Sthe_1490"/>
<dbReference type="CDD" id="cd03221">
    <property type="entry name" value="ABCF_EF-3"/>
    <property type="match status" value="2"/>
</dbReference>
<dbReference type="PROSITE" id="PS00211">
    <property type="entry name" value="ABC_TRANSPORTER_1"/>
    <property type="match status" value="2"/>
</dbReference>
<dbReference type="InterPro" id="IPR032781">
    <property type="entry name" value="ABC_tran_Xtn"/>
</dbReference>
<organism evidence="4 5">
    <name type="scientific">Sphaerobacter thermophilus (strain ATCC 49802 / DSM 20745 / KCCM 41009 / NCIMB 13125 / S 6022)</name>
    <dbReference type="NCBI Taxonomy" id="479434"/>
    <lineage>
        <taxon>Bacteria</taxon>
        <taxon>Pseudomonadati</taxon>
        <taxon>Thermomicrobiota</taxon>
        <taxon>Thermomicrobia</taxon>
        <taxon>Sphaerobacterales</taxon>
        <taxon>Sphaerobacterineae</taxon>
        <taxon>Sphaerobacteraceae</taxon>
        <taxon>Sphaerobacter</taxon>
    </lineage>
</organism>
<name>D1C3V8_SPHTD</name>
<dbReference type="InterPro" id="IPR003439">
    <property type="entry name" value="ABC_transporter-like_ATP-bd"/>
</dbReference>
<proteinExistence type="predicted"/>
<dbReference type="GO" id="GO:0005524">
    <property type="term" value="F:ATP binding"/>
    <property type="evidence" value="ECO:0007669"/>
    <property type="project" value="UniProtKB-KW"/>
</dbReference>
<accession>D1C3V8</accession>
<dbReference type="InterPro" id="IPR051309">
    <property type="entry name" value="ABCF_ATPase"/>
</dbReference>
<dbReference type="Gene3D" id="3.40.50.300">
    <property type="entry name" value="P-loop containing nucleotide triphosphate hydrolases"/>
    <property type="match status" value="2"/>
</dbReference>
<dbReference type="GO" id="GO:0016887">
    <property type="term" value="F:ATP hydrolysis activity"/>
    <property type="evidence" value="ECO:0007669"/>
    <property type="project" value="InterPro"/>
</dbReference>
<dbReference type="PROSITE" id="PS50893">
    <property type="entry name" value="ABC_TRANSPORTER_2"/>
    <property type="match status" value="2"/>
</dbReference>
<dbReference type="InParanoid" id="D1C3V8"/>
<dbReference type="NCBIfam" id="NF000355">
    <property type="entry name" value="ribo_prot_ABC_F"/>
    <property type="match status" value="1"/>
</dbReference>
<dbReference type="Proteomes" id="UP000002027">
    <property type="component" value="Chromosome 1"/>
</dbReference>
<dbReference type="PANTHER" id="PTHR42855">
    <property type="entry name" value="ABC TRANSPORTER ATP-BINDING SUBUNIT"/>
    <property type="match status" value="1"/>
</dbReference>
<dbReference type="PANTHER" id="PTHR42855:SF2">
    <property type="entry name" value="DRUG RESISTANCE ABC TRANSPORTER,ATP-BINDING PROTEIN"/>
    <property type="match status" value="1"/>
</dbReference>
<evidence type="ECO:0000256" key="2">
    <source>
        <dbReference type="ARBA" id="ARBA00022840"/>
    </source>
</evidence>
<keyword evidence="5" id="KW-1185">Reference proteome</keyword>
<dbReference type="InterPro" id="IPR017871">
    <property type="entry name" value="ABC_transporter-like_CS"/>
</dbReference>
<keyword evidence="2" id="KW-0067">ATP-binding</keyword>
<dbReference type="KEGG" id="sti:Sthe_1490"/>